<name>A0A3B0FV17_PSEPS</name>
<gene>
    <name evidence="1" type="ORF">D7Z96_10385</name>
</gene>
<dbReference type="GO" id="GO:0006808">
    <property type="term" value="P:regulation of nitrogen utilization"/>
    <property type="evidence" value="ECO:0007669"/>
    <property type="project" value="InterPro"/>
</dbReference>
<evidence type="ECO:0000313" key="2">
    <source>
        <dbReference type="Proteomes" id="UP000273159"/>
    </source>
</evidence>
<evidence type="ECO:0000313" key="1">
    <source>
        <dbReference type="EMBL" id="RKO23689.1"/>
    </source>
</evidence>
<dbReference type="AlphaFoldDB" id="A0A3B0FV17"/>
<dbReference type="Proteomes" id="UP000273159">
    <property type="component" value="Unassembled WGS sequence"/>
</dbReference>
<protein>
    <submittedName>
        <fullName evidence="1">Transcriptional regulator</fullName>
    </submittedName>
</protein>
<dbReference type="Gene3D" id="3.30.70.120">
    <property type="match status" value="1"/>
</dbReference>
<dbReference type="EMBL" id="RBNH01000008">
    <property type="protein sequence ID" value="RKO23689.1"/>
    <property type="molecule type" value="Genomic_DNA"/>
</dbReference>
<dbReference type="InterPro" id="IPR015867">
    <property type="entry name" value="N-reg_PII/ATP_PRibTrfase_C"/>
</dbReference>
<dbReference type="RefSeq" id="WP_013602559.1">
    <property type="nucleotide sequence ID" value="NZ_RBNH01000008.1"/>
</dbReference>
<proteinExistence type="predicted"/>
<dbReference type="SUPFAM" id="SSF54913">
    <property type="entry name" value="GlnB-like"/>
    <property type="match status" value="1"/>
</dbReference>
<organism evidence="1 2">
    <name type="scientific">Pseudarthrobacter phenanthrenivorans</name>
    <name type="common">Arthrobacter phenanthrenivorans</name>
    <dbReference type="NCBI Taxonomy" id="361575"/>
    <lineage>
        <taxon>Bacteria</taxon>
        <taxon>Bacillati</taxon>
        <taxon>Actinomycetota</taxon>
        <taxon>Actinomycetes</taxon>
        <taxon>Micrococcales</taxon>
        <taxon>Micrococcaceae</taxon>
        <taxon>Pseudarthrobacter</taxon>
    </lineage>
</organism>
<accession>A0A3B0FV17</accession>
<dbReference type="InterPro" id="IPR011322">
    <property type="entry name" value="N-reg_PII-like_a/b"/>
</dbReference>
<reference evidence="1 2" key="1">
    <citation type="submission" date="2018-10" db="EMBL/GenBank/DDBJ databases">
        <title>Genome-guide identification and characterization of bacteria that degrade polycyclic aromatic hydrocarbons and resist hexavalent chromium simultaneously.</title>
        <authorList>
            <person name="Feng H."/>
        </authorList>
    </citation>
    <scope>NUCLEOTIDE SEQUENCE [LARGE SCALE GENOMIC DNA]</scope>
    <source>
        <strain evidence="1 2">J015</strain>
    </source>
</reference>
<reference evidence="2" key="2">
    <citation type="submission" date="2018-10" db="EMBL/GenBank/DDBJ databases">
        <authorList>
            <person name="Wang Y."/>
            <person name="Wang J."/>
            <person name="Yang X."/>
            <person name="Wang Z."/>
            <person name="Huang Y."/>
        </authorList>
    </citation>
    <scope>NUCLEOTIDE SEQUENCE [LARGE SCALE GENOMIC DNA]</scope>
    <source>
        <strain evidence="2">J015</strain>
    </source>
</reference>
<dbReference type="GO" id="GO:0030234">
    <property type="term" value="F:enzyme regulator activity"/>
    <property type="evidence" value="ECO:0007669"/>
    <property type="project" value="InterPro"/>
</dbReference>
<dbReference type="Pfam" id="PF00543">
    <property type="entry name" value="P-II"/>
    <property type="match status" value="1"/>
</dbReference>
<comment type="caution">
    <text evidence="1">The sequence shown here is derived from an EMBL/GenBank/DDBJ whole genome shotgun (WGS) entry which is preliminary data.</text>
</comment>
<dbReference type="InterPro" id="IPR002187">
    <property type="entry name" value="N-reg_PII"/>
</dbReference>
<sequence length="100" mass="11380">MQSHPRKLLTIITEAVLEATITRDIELLHARGYTITDARGKGRRGVRSAGWDANSNIRIEVACHEETADAIVAHLQEHYYQDYAMTVFVSDIQVLRPEKF</sequence>